<evidence type="ECO:0000313" key="3">
    <source>
        <dbReference type="Proteomes" id="UP001149954"/>
    </source>
</evidence>
<dbReference type="EMBL" id="JAPWDS010000006">
    <property type="protein sequence ID" value="KAJ5493665.1"/>
    <property type="molecule type" value="Genomic_DNA"/>
</dbReference>
<feature type="compositionally biased region" description="Basic and acidic residues" evidence="1">
    <location>
        <begin position="1"/>
        <end position="11"/>
    </location>
</feature>
<keyword evidence="3" id="KW-1185">Reference proteome</keyword>
<dbReference type="AlphaFoldDB" id="A0A9W9XJB5"/>
<protein>
    <submittedName>
        <fullName evidence="2">Major facilitator superfamily domain general substrate transporter</fullName>
    </submittedName>
</protein>
<accession>A0A9W9XJB5</accession>
<name>A0A9W9XJB5_9EURO</name>
<feature type="compositionally biased region" description="Acidic residues" evidence="1">
    <location>
        <begin position="30"/>
        <end position="46"/>
    </location>
</feature>
<sequence length="87" mass="9798">MAFTHDAEKGPHPVLPEGNSLGDRPSMPDPDPDPDPNEVFWDDDADPSNPMNWSAMYLWFHVGFKLSSRPQKTADLNQAEYMHGTND</sequence>
<evidence type="ECO:0000256" key="1">
    <source>
        <dbReference type="SAM" id="MobiDB-lite"/>
    </source>
</evidence>
<gene>
    <name evidence="2" type="ORF">N7463_009752</name>
</gene>
<dbReference type="OrthoDB" id="5296287at2759"/>
<proteinExistence type="predicted"/>
<dbReference type="Proteomes" id="UP001149954">
    <property type="component" value="Unassembled WGS sequence"/>
</dbReference>
<reference evidence="2" key="1">
    <citation type="submission" date="2022-12" db="EMBL/GenBank/DDBJ databases">
        <authorList>
            <person name="Petersen C."/>
        </authorList>
    </citation>
    <scope>NUCLEOTIDE SEQUENCE</scope>
    <source>
        <strain evidence="2">IBT 29495</strain>
    </source>
</reference>
<evidence type="ECO:0000313" key="2">
    <source>
        <dbReference type="EMBL" id="KAJ5493665.1"/>
    </source>
</evidence>
<organism evidence="2 3">
    <name type="scientific">Penicillium fimorum</name>
    <dbReference type="NCBI Taxonomy" id="1882269"/>
    <lineage>
        <taxon>Eukaryota</taxon>
        <taxon>Fungi</taxon>
        <taxon>Dikarya</taxon>
        <taxon>Ascomycota</taxon>
        <taxon>Pezizomycotina</taxon>
        <taxon>Eurotiomycetes</taxon>
        <taxon>Eurotiomycetidae</taxon>
        <taxon>Eurotiales</taxon>
        <taxon>Aspergillaceae</taxon>
        <taxon>Penicillium</taxon>
    </lineage>
</organism>
<reference evidence="2" key="2">
    <citation type="journal article" date="2023" name="IMA Fungus">
        <title>Comparative genomic study of the Penicillium genus elucidates a diverse pangenome and 15 lateral gene transfer events.</title>
        <authorList>
            <person name="Petersen C."/>
            <person name="Sorensen T."/>
            <person name="Nielsen M.R."/>
            <person name="Sondergaard T.E."/>
            <person name="Sorensen J.L."/>
            <person name="Fitzpatrick D.A."/>
            <person name="Frisvad J.C."/>
            <person name="Nielsen K.L."/>
        </authorList>
    </citation>
    <scope>NUCLEOTIDE SEQUENCE</scope>
    <source>
        <strain evidence="2">IBT 29495</strain>
    </source>
</reference>
<feature type="region of interest" description="Disordered" evidence="1">
    <location>
        <begin position="1"/>
        <end position="46"/>
    </location>
</feature>
<comment type="caution">
    <text evidence="2">The sequence shown here is derived from an EMBL/GenBank/DDBJ whole genome shotgun (WGS) entry which is preliminary data.</text>
</comment>